<evidence type="ECO:0000313" key="21">
    <source>
        <dbReference type="Proteomes" id="UP000455569"/>
    </source>
</evidence>
<feature type="domain" description="HTH cro/C1-type" evidence="1">
    <location>
        <begin position="5"/>
        <end position="60"/>
    </location>
</feature>
<proteinExistence type="predicted"/>
<evidence type="ECO:0000313" key="18">
    <source>
        <dbReference type="Proteomes" id="UP000364988"/>
    </source>
</evidence>
<dbReference type="GO" id="GO:0003677">
    <property type="term" value="F:DNA binding"/>
    <property type="evidence" value="ECO:0007669"/>
    <property type="project" value="InterPro"/>
</dbReference>
<dbReference type="Proteomes" id="UP000549379">
    <property type="component" value="Unassembled WGS sequence"/>
</dbReference>
<evidence type="ECO:0000313" key="4">
    <source>
        <dbReference type="EMBL" id="EAD3791791.1"/>
    </source>
</evidence>
<dbReference type="EMBL" id="AABAYG010000005">
    <property type="protein sequence ID" value="EAG2245923.1"/>
    <property type="molecule type" value="Genomic_DNA"/>
</dbReference>
<evidence type="ECO:0000313" key="7">
    <source>
        <dbReference type="EMBL" id="EAG2514204.1"/>
    </source>
</evidence>
<dbReference type="Proteomes" id="UP000467347">
    <property type="component" value="Unassembled WGS sequence"/>
</dbReference>
<evidence type="ECO:0000313" key="19">
    <source>
        <dbReference type="Proteomes" id="UP000376505"/>
    </source>
</evidence>
<evidence type="ECO:0000313" key="15">
    <source>
        <dbReference type="Proteomes" id="UP000285054"/>
    </source>
</evidence>
<dbReference type="CDD" id="cd00093">
    <property type="entry name" value="HTH_XRE"/>
    <property type="match status" value="1"/>
</dbReference>
<evidence type="ECO:0000313" key="17">
    <source>
        <dbReference type="Proteomes" id="UP000345329"/>
    </source>
</evidence>
<organism evidence="5 19">
    <name type="scientific">Listeria monocytogenes</name>
    <dbReference type="NCBI Taxonomy" id="1639"/>
    <lineage>
        <taxon>Bacteria</taxon>
        <taxon>Bacillati</taxon>
        <taxon>Bacillota</taxon>
        <taxon>Bacilli</taxon>
        <taxon>Bacillales</taxon>
        <taxon>Listeriaceae</taxon>
        <taxon>Listeria</taxon>
    </lineage>
</organism>
<evidence type="ECO:0000313" key="2">
    <source>
        <dbReference type="EMBL" id="EAC6547674.1"/>
    </source>
</evidence>
<dbReference type="Proteomes" id="UP000376505">
    <property type="component" value="Unassembled WGS sequence"/>
</dbReference>
<reference evidence="9 18" key="3">
    <citation type="submission" date="2019-09" db="EMBL/GenBank/DDBJ databases">
        <authorList>
            <consortium name="GenomeTrakr network: Whole genome sequencing for foodborne pathogen traceback"/>
        </authorList>
    </citation>
    <scope>NUCLEOTIDE SEQUENCE [LARGE SCALE GENOMIC DNA]</scope>
    <source>
        <strain evidence="9 18">FLAG-55987</strain>
    </source>
</reference>
<evidence type="ECO:0000313" key="22">
    <source>
        <dbReference type="Proteomes" id="UP000467347"/>
    </source>
</evidence>
<dbReference type="EMBL" id="AAMGIV010000007">
    <property type="protein sequence ID" value="EDH0914723.1"/>
    <property type="molecule type" value="Genomic_DNA"/>
</dbReference>
<evidence type="ECO:0000313" key="9">
    <source>
        <dbReference type="EMBL" id="ECY6544814.1"/>
    </source>
</evidence>
<evidence type="ECO:0000313" key="14">
    <source>
        <dbReference type="EMBL" id="RJZ24224.1"/>
    </source>
</evidence>
<dbReference type="EMBL" id="AAANYN010000004">
    <property type="protein sequence ID" value="EAD5773449.1"/>
    <property type="molecule type" value="Genomic_DNA"/>
</dbReference>
<evidence type="ECO:0000313" key="12">
    <source>
        <dbReference type="EMBL" id="EDN9837127.1"/>
    </source>
</evidence>
<dbReference type="EMBL" id="AABBAW010000001">
    <property type="protein sequence ID" value="EAG2514204.1"/>
    <property type="molecule type" value="Genomic_DNA"/>
</dbReference>
<dbReference type="EMBL" id="AALEDS010000010">
    <property type="protein sequence ID" value="ECY6544814.1"/>
    <property type="molecule type" value="Genomic_DNA"/>
</dbReference>
<evidence type="ECO:0000313" key="16">
    <source>
        <dbReference type="Proteomes" id="UP000331186"/>
    </source>
</evidence>
<dbReference type="Proteomes" id="UP000481141">
    <property type="component" value="Unassembled WGS sequence"/>
</dbReference>
<protein>
    <submittedName>
        <fullName evidence="10">Helix-turn-helix domain-containing protein</fullName>
    </submittedName>
    <submittedName>
        <fullName evidence="9">Helix-turn-helix transcriptional regulator</fullName>
    </submittedName>
    <submittedName>
        <fullName evidence="5">XRE family transcriptional regulator</fullName>
    </submittedName>
</protein>
<dbReference type="Proteomes" id="UP000478704">
    <property type="component" value="Unassembled WGS sequence"/>
</dbReference>
<gene>
    <name evidence="7" type="ORF">B1N52_03455</name>
    <name evidence="6" type="ORF">B1S26_10970</name>
    <name evidence="8" type="ORF">B5K54_06425</name>
    <name evidence="2" type="ORF">DU018_04740</name>
    <name evidence="14" type="ORF">DYZ50_00230</name>
    <name evidence="5" type="ORF">EXZ73_04000</name>
    <name evidence="9" type="ORF">F6436_10755</name>
    <name evidence="13" type="ORF">G3O21_001787</name>
    <name evidence="10" type="ORF">GCV82_06185</name>
    <name evidence="12" type="ORF">GJW51_10710</name>
    <name evidence="11" type="ORF">GQG13_00850</name>
    <name evidence="3" type="ORF">QD52_03245</name>
    <name evidence="4" type="ORF">UI29_03265</name>
</gene>
<evidence type="ECO:0000313" key="23">
    <source>
        <dbReference type="Proteomes" id="UP000478704"/>
    </source>
</evidence>
<reference evidence="16 19" key="2">
    <citation type="submission" date="2019-02" db="EMBL/GenBank/DDBJ databases">
        <authorList>
            <consortium name="GenomeTrakr: Next Generation Sequencing Network for Food Pathogen Tracability"/>
        </authorList>
    </citation>
    <scope>NUCLEOTIDE SEQUENCE [LARGE SCALE GENOMIC DNA]</scope>
    <source>
        <strain evidence="8 26">10B02965A-1</strain>
        <strain evidence="11 21">CFSAN102901</strain>
        <strain evidence="3 20">FDA00008584</strain>
        <strain evidence="6">FDA00011243</strain>
        <strain evidence="2 16">FDA00013332</strain>
        <strain evidence="10">FDA00014739</strain>
        <strain evidence="13">FDA00015054</strain>
        <strain evidence="23">FDA1090798-S029-001</strain>
        <strain evidence="24">FDA956581-098-004</strain>
        <strain evidence="7 25">FDA960927-006-004</strain>
        <strain evidence="5 19">FSIS31901579</strain>
        <strain evidence="12 22">OSF101448</strain>
        <strain evidence="4 17">VA-WGS-00405</strain>
    </source>
</reference>
<dbReference type="Proteomes" id="UP000364988">
    <property type="component" value="Unassembled WGS sequence"/>
</dbReference>
<evidence type="ECO:0000313" key="13">
    <source>
        <dbReference type="EMBL" id="EDP8514363.1"/>
    </source>
</evidence>
<dbReference type="Proteomes" id="UP000455569">
    <property type="component" value="Unassembled WGS sequence"/>
</dbReference>
<accession>A0A5L0W2F2</accession>
<dbReference type="SUPFAM" id="SSF47413">
    <property type="entry name" value="lambda repressor-like DNA-binding domains"/>
    <property type="match status" value="1"/>
</dbReference>
<dbReference type="Gene3D" id="1.10.260.40">
    <property type="entry name" value="lambda repressor-like DNA-binding domains"/>
    <property type="match status" value="1"/>
</dbReference>
<dbReference type="PROSITE" id="PS50943">
    <property type="entry name" value="HTH_CROC1"/>
    <property type="match status" value="1"/>
</dbReference>
<evidence type="ECO:0000313" key="20">
    <source>
        <dbReference type="Proteomes" id="UP000403352"/>
    </source>
</evidence>
<dbReference type="EMBL" id="AAAMZD010000001">
    <property type="protein sequence ID" value="EAD3791791.1"/>
    <property type="molecule type" value="Genomic_DNA"/>
</dbReference>
<dbReference type="InterPro" id="IPR001387">
    <property type="entry name" value="Cro/C1-type_HTH"/>
</dbReference>
<dbReference type="EMBL" id="AANDSR010000007">
    <property type="protein sequence ID" value="EDN9837127.1"/>
    <property type="molecule type" value="Genomic_DNA"/>
</dbReference>
<dbReference type="RefSeq" id="WP_012951300.1">
    <property type="nucleotide sequence ID" value="NZ_CP019167.1"/>
</dbReference>
<dbReference type="Proteomes" id="UP000285054">
    <property type="component" value="Unassembled WGS sequence"/>
</dbReference>
<dbReference type="Proteomes" id="UP000403352">
    <property type="component" value="Unassembled WGS sequence"/>
</dbReference>
<dbReference type="EMBL" id="AAALRN010000001">
    <property type="protein sequence ID" value="EAD1184095.1"/>
    <property type="molecule type" value="Genomic_DNA"/>
</dbReference>
<dbReference type="AlphaFoldDB" id="A0A5L0W2F2"/>
<evidence type="ECO:0000313" key="5">
    <source>
        <dbReference type="EMBL" id="EAD5773449.1"/>
    </source>
</evidence>
<dbReference type="Proteomes" id="UP000525850">
    <property type="component" value="Unassembled WGS sequence"/>
</dbReference>
<dbReference type="EMBL" id="QXKO01000001">
    <property type="protein sequence ID" value="RJZ24224.1"/>
    <property type="molecule type" value="Genomic_DNA"/>
</dbReference>
<dbReference type="Proteomes" id="UP000331186">
    <property type="component" value="Unassembled WGS sequence"/>
</dbReference>
<evidence type="ECO:0000313" key="6">
    <source>
        <dbReference type="EMBL" id="EAG2245923.1"/>
    </source>
</evidence>
<comment type="caution">
    <text evidence="5">The sequence shown here is derived from an EMBL/GenBank/DDBJ whole genome shotgun (WGS) entry which is preliminary data.</text>
</comment>
<evidence type="ECO:0000313" key="26">
    <source>
        <dbReference type="Proteomes" id="UP000549379"/>
    </source>
</evidence>
<evidence type="ECO:0000313" key="24">
    <source>
        <dbReference type="Proteomes" id="UP000481141"/>
    </source>
</evidence>
<dbReference type="InterPro" id="IPR010982">
    <property type="entry name" value="Lambda_DNA-bd_dom_sf"/>
</dbReference>
<evidence type="ECO:0000313" key="11">
    <source>
        <dbReference type="EMBL" id="EDN7713665.1"/>
    </source>
</evidence>
<dbReference type="EMBL" id="AANPAU010000006">
    <property type="protein sequence ID" value="EDP8514363.1"/>
    <property type="molecule type" value="Genomic_DNA"/>
</dbReference>
<evidence type="ECO:0000313" key="25">
    <source>
        <dbReference type="Proteomes" id="UP000525850"/>
    </source>
</evidence>
<sequence>MITKLKELRIENNLTYGDVATKVGISKEYYWMIENGERDGYTYNTAKKIASVFDKNPDDIFLC</sequence>
<dbReference type="EMBL" id="AABBHO010000015">
    <property type="protein sequence ID" value="EAG2996917.1"/>
    <property type="molecule type" value="Genomic_DNA"/>
</dbReference>
<dbReference type="Proteomes" id="UP000345329">
    <property type="component" value="Unassembled WGS sequence"/>
</dbReference>
<evidence type="ECO:0000313" key="3">
    <source>
        <dbReference type="EMBL" id="EAD1184095.1"/>
    </source>
</evidence>
<reference evidence="14 15" key="1">
    <citation type="journal article" date="2018" name="BMC Genomics">
        <title>Genes significantly associated with lineage II food isolates of Listeria monocytogenes.</title>
        <authorList>
            <person name="Pirone-Davies C."/>
            <person name="Chen Y."/>
            <person name="Pightling A."/>
            <person name="Ryan G."/>
            <person name="Wang Y."/>
            <person name="Yao K."/>
            <person name="Hoffmann M."/>
            <person name="Allard M.W."/>
        </authorList>
    </citation>
    <scope>NUCLEOTIDE SEQUENCE [LARGE SCALE GENOMIC DNA]</scope>
    <source>
        <strain evidence="14 15">PNUSAL000190</strain>
    </source>
</reference>
<evidence type="ECO:0000313" key="8">
    <source>
        <dbReference type="EMBL" id="EAG2996917.1"/>
    </source>
</evidence>
<evidence type="ECO:0000259" key="1">
    <source>
        <dbReference type="PROSITE" id="PS50943"/>
    </source>
</evidence>
<dbReference type="SMART" id="SM00530">
    <property type="entry name" value="HTH_XRE"/>
    <property type="match status" value="1"/>
</dbReference>
<evidence type="ECO:0000313" key="10">
    <source>
        <dbReference type="EMBL" id="EDH0914723.1"/>
    </source>
</evidence>
<name>A0A5L0W2F2_LISMN</name>
<dbReference type="EMBL" id="AAAJKI010000008">
    <property type="protein sequence ID" value="EAC6547674.1"/>
    <property type="molecule type" value="Genomic_DNA"/>
</dbReference>
<dbReference type="Pfam" id="PF01381">
    <property type="entry name" value="HTH_3"/>
    <property type="match status" value="1"/>
</dbReference>
<dbReference type="EMBL" id="AANCRK010000001">
    <property type="protein sequence ID" value="EDN7713665.1"/>
    <property type="molecule type" value="Genomic_DNA"/>
</dbReference>